<feature type="coiled-coil region" evidence="1">
    <location>
        <begin position="36"/>
        <end position="63"/>
    </location>
</feature>
<keyword evidence="1" id="KW-0175">Coiled coil</keyword>
<reference evidence="2" key="1">
    <citation type="journal article" date="2021" name="Sci. Adv.">
        <title>The American lobster genome reveals insights on longevity, neural, and immune adaptations.</title>
        <authorList>
            <person name="Polinski J.M."/>
            <person name="Zimin A.V."/>
            <person name="Clark K.F."/>
            <person name="Kohn A.B."/>
            <person name="Sadowski N."/>
            <person name="Timp W."/>
            <person name="Ptitsyn A."/>
            <person name="Khanna P."/>
            <person name="Romanova D.Y."/>
            <person name="Williams P."/>
            <person name="Greenwood S.J."/>
            <person name="Moroz L.L."/>
            <person name="Walt D.R."/>
            <person name="Bodnar A.G."/>
        </authorList>
    </citation>
    <scope>NUCLEOTIDE SEQUENCE</scope>
    <source>
        <strain evidence="2">GMGI-L3</strain>
    </source>
</reference>
<accession>A0A8J5JQW2</accession>
<organism evidence="2 3">
    <name type="scientific">Homarus americanus</name>
    <name type="common">American lobster</name>
    <dbReference type="NCBI Taxonomy" id="6706"/>
    <lineage>
        <taxon>Eukaryota</taxon>
        <taxon>Metazoa</taxon>
        <taxon>Ecdysozoa</taxon>
        <taxon>Arthropoda</taxon>
        <taxon>Crustacea</taxon>
        <taxon>Multicrustacea</taxon>
        <taxon>Malacostraca</taxon>
        <taxon>Eumalacostraca</taxon>
        <taxon>Eucarida</taxon>
        <taxon>Decapoda</taxon>
        <taxon>Pleocyemata</taxon>
        <taxon>Astacidea</taxon>
        <taxon>Nephropoidea</taxon>
        <taxon>Nephropidae</taxon>
        <taxon>Homarus</taxon>
    </lineage>
</organism>
<protein>
    <submittedName>
        <fullName evidence="2">Uncharacterized protein</fullName>
    </submittedName>
</protein>
<proteinExistence type="predicted"/>
<evidence type="ECO:0000313" key="3">
    <source>
        <dbReference type="Proteomes" id="UP000747542"/>
    </source>
</evidence>
<dbReference type="Proteomes" id="UP000747542">
    <property type="component" value="Unassembled WGS sequence"/>
</dbReference>
<comment type="caution">
    <text evidence="2">The sequence shown here is derived from an EMBL/GenBank/DDBJ whole genome shotgun (WGS) entry which is preliminary data.</text>
</comment>
<keyword evidence="3" id="KW-1185">Reference proteome</keyword>
<dbReference type="EMBL" id="JAHLQT010037379">
    <property type="protein sequence ID" value="KAG7157584.1"/>
    <property type="molecule type" value="Genomic_DNA"/>
</dbReference>
<dbReference type="AlphaFoldDB" id="A0A8J5JQW2"/>
<sequence length="93" mass="11033">MAIWRRVRNSMSVLLLLIVILYIGYCTEELYARIQNHRKLQRLTDYEKEIDELTKMLGEYKNDASSVQRSIKLLQEAFGHIKLNQEAKTMSDR</sequence>
<gene>
    <name evidence="2" type="ORF">Hamer_G023018</name>
</gene>
<name>A0A8J5JQW2_HOMAM</name>
<evidence type="ECO:0000256" key="1">
    <source>
        <dbReference type="SAM" id="Coils"/>
    </source>
</evidence>
<evidence type="ECO:0000313" key="2">
    <source>
        <dbReference type="EMBL" id="KAG7157584.1"/>
    </source>
</evidence>